<evidence type="ECO:0000313" key="2">
    <source>
        <dbReference type="Proteomes" id="UP000019763"/>
    </source>
</evidence>
<sequence length="184" mass="20749">LDECPGDVSEFMSERQQKDSELDQRAADYHRADYGLLQKQHFKLQEVNSKMHEAEYDDFIAFNNIAFLATISGKPKRSWPSVLCKKALEYAAVAVALGLFERWCASDGYWNDVRSSQNGTTPANGTGGPLAEGLHQVRTGEAPGLLHKVFVDLVSWHRKQATRRRLVTLRRPLTLHRKPTAVCP</sequence>
<accession>A0A023B2I8</accession>
<dbReference type="VEuPathDB" id="CryptoDB:GNI_119700"/>
<dbReference type="RefSeq" id="XP_011131823.1">
    <property type="nucleotide sequence ID" value="XM_011133521.1"/>
</dbReference>
<proteinExistence type="predicted"/>
<name>A0A023B2I8_GRENI</name>
<evidence type="ECO:0000313" key="1">
    <source>
        <dbReference type="EMBL" id="EZG55030.1"/>
    </source>
</evidence>
<comment type="caution">
    <text evidence="1">The sequence shown here is derived from an EMBL/GenBank/DDBJ whole genome shotgun (WGS) entry which is preliminary data.</text>
</comment>
<keyword evidence="2" id="KW-1185">Reference proteome</keyword>
<dbReference type="Proteomes" id="UP000019763">
    <property type="component" value="Unassembled WGS sequence"/>
</dbReference>
<dbReference type="EMBL" id="AFNH02000890">
    <property type="protein sequence ID" value="EZG55030.1"/>
    <property type="molecule type" value="Genomic_DNA"/>
</dbReference>
<organism evidence="1 2">
    <name type="scientific">Gregarina niphandrodes</name>
    <name type="common">Septate eugregarine</name>
    <dbReference type="NCBI Taxonomy" id="110365"/>
    <lineage>
        <taxon>Eukaryota</taxon>
        <taxon>Sar</taxon>
        <taxon>Alveolata</taxon>
        <taxon>Apicomplexa</taxon>
        <taxon>Conoidasida</taxon>
        <taxon>Gregarinasina</taxon>
        <taxon>Eugregarinorida</taxon>
        <taxon>Gregarinidae</taxon>
        <taxon>Gregarina</taxon>
    </lineage>
</organism>
<gene>
    <name evidence="1" type="ORF">GNI_119700</name>
</gene>
<dbReference type="AlphaFoldDB" id="A0A023B2I8"/>
<dbReference type="GeneID" id="22914244"/>
<feature type="non-terminal residue" evidence="1">
    <location>
        <position position="184"/>
    </location>
</feature>
<feature type="non-terminal residue" evidence="1">
    <location>
        <position position="1"/>
    </location>
</feature>
<protein>
    <submittedName>
        <fullName evidence="1">Uncharacterized protein</fullName>
    </submittedName>
</protein>
<reference evidence="1" key="1">
    <citation type="submission" date="2013-12" db="EMBL/GenBank/DDBJ databases">
        <authorList>
            <person name="Omoto C.K."/>
            <person name="Sibley D."/>
            <person name="Venepally P."/>
            <person name="Hadjithomas M."/>
            <person name="Karamycheva S."/>
            <person name="Brunk B."/>
            <person name="Roos D."/>
            <person name="Caler E."/>
            <person name="Lorenzi H."/>
        </authorList>
    </citation>
    <scope>NUCLEOTIDE SEQUENCE</scope>
</reference>